<evidence type="ECO:0000256" key="3">
    <source>
        <dbReference type="ARBA" id="ARBA00023237"/>
    </source>
</evidence>
<comment type="subcellular location">
    <subcellularLocation>
        <location evidence="1">Cell outer membrane</location>
    </subcellularLocation>
</comment>
<dbReference type="Gene3D" id="2.40.170.20">
    <property type="entry name" value="TonB-dependent receptor, beta-barrel domain"/>
    <property type="match status" value="1"/>
</dbReference>
<proteinExistence type="predicted"/>
<gene>
    <name evidence="6" type="ORF">HHI_07227</name>
</gene>
<evidence type="ECO:0000313" key="7">
    <source>
        <dbReference type="Proteomes" id="UP000025061"/>
    </source>
</evidence>
<dbReference type="OrthoDB" id="9768470at2"/>
<dbReference type="InterPro" id="IPR036942">
    <property type="entry name" value="Beta-barrel_TonB_sf"/>
</dbReference>
<dbReference type="SUPFAM" id="SSF56935">
    <property type="entry name" value="Porins"/>
    <property type="match status" value="1"/>
</dbReference>
<dbReference type="RefSeq" id="WP_011646864.1">
    <property type="nucleotide sequence ID" value="NZ_ARYI01000005.1"/>
</dbReference>
<evidence type="ECO:0000256" key="1">
    <source>
        <dbReference type="ARBA" id="ARBA00004442"/>
    </source>
</evidence>
<organism evidence="6 7">
    <name type="scientific">Hyphomonas hirschiana VP5</name>
    <dbReference type="NCBI Taxonomy" id="1280951"/>
    <lineage>
        <taxon>Bacteria</taxon>
        <taxon>Pseudomonadati</taxon>
        <taxon>Pseudomonadota</taxon>
        <taxon>Alphaproteobacteria</taxon>
        <taxon>Hyphomonadales</taxon>
        <taxon>Hyphomonadaceae</taxon>
        <taxon>Hyphomonas</taxon>
    </lineage>
</organism>
<dbReference type="PANTHER" id="PTHR40980:SF5">
    <property type="entry name" value="TONB-DEPENDENT RECEPTOR"/>
    <property type="match status" value="1"/>
</dbReference>
<sequence length="883" mass="97555">MKFSSLSLRALLIASTAVLSPTLASAQTETTSDTSAEAAAPEAEDLKLNEVVVLGRYIPEVLRSTSEVAAFLAPEDLARQGDSDAAAALARVTGINIAEGRFVYVRGLGERYSAARLNGSPLPSPEPLQRVVPLDLFPTNILENVLVQKTYSVEYPGEFGGGIIDLRTLNIPQESFLDLSVSGSYNTETTGKNGLTYYGSDTDVLGFDDGTRKLPGAVRQAMSTGLLVSSPNFTDSEIQAMGQAFTNAPINLIQKNDSIPLNGSYEASGGTSFDLGSAELGVIGVLGYSNDWRTRNAVQETGRLSNQELIRASDYEYVSTEQNIGWDALFGMGVDFGDDKIDWTNLYIRRTTKQAYSREGYNFLSDRDVRNDRTAWYERELYSTQLNGEHFRGPWTLNWRTALSQTKRDAPYEREINYIFSDIANSYIYDPSGSGSSNTIGFSYLDDKVISGGADVKYVQTLSSARDIEYSAGVEAYQNERTSQTRLFSFDIDNPPLDFLIQQQRPDFLFANYNINPDVFVLRETTSSEGAAAYDADLEVLAAYAKVDAEIFPLIRTAVGVRFEDATQSTTPLSLQTSATPPSVPPELENQYLLPAGTLTWNFAEDQQLRLGASKSIGRPQFRELAPQQYYDPESSRIFIGNPYLVDTEILNLDARYEKYFDRGQALTAGVFFKQLDRPVESIVIEQSASIFQTYLNAPEAVLYGAEIDIKRVFDSPIRGAFFDTKEFLVQVNYTYSTSEVKAGPGDVVFPLQAGGQPRPATEYIIDGTRLQGQSEHIGNLQIGWDDEAARSQLTLLLNYASERITARAPSGQPDFMQDPGINLDLVYKKGFDLRGQAFTFDVKARNLLGEDFEEYQSGNGGYIRVNQYDLGTTFSLGLSAEF</sequence>
<dbReference type="InterPro" id="IPR037066">
    <property type="entry name" value="Plug_dom_sf"/>
</dbReference>
<keyword evidence="2" id="KW-0472">Membrane</keyword>
<dbReference type="AlphaFoldDB" id="A0A059FX32"/>
<dbReference type="PATRIC" id="fig|1280951.3.peg.1462"/>
<dbReference type="GO" id="GO:0009279">
    <property type="term" value="C:cell outer membrane"/>
    <property type="evidence" value="ECO:0007669"/>
    <property type="project" value="UniProtKB-SubCell"/>
</dbReference>
<protein>
    <submittedName>
        <fullName evidence="6">TonB-dependent receptor</fullName>
    </submittedName>
</protein>
<accession>A0A059FX32</accession>
<evidence type="ECO:0000256" key="2">
    <source>
        <dbReference type="ARBA" id="ARBA00023136"/>
    </source>
</evidence>
<keyword evidence="4" id="KW-0732">Signal</keyword>
<dbReference type="Pfam" id="PF07715">
    <property type="entry name" value="Plug"/>
    <property type="match status" value="1"/>
</dbReference>
<feature type="signal peptide" evidence="4">
    <location>
        <begin position="1"/>
        <end position="26"/>
    </location>
</feature>
<reference evidence="6 7" key="1">
    <citation type="submission" date="2013-04" db="EMBL/GenBank/DDBJ databases">
        <title>Hyphomonas hirschiana VP5 Genome Sequencing.</title>
        <authorList>
            <person name="Lai Q."/>
            <person name="Shao Z."/>
        </authorList>
    </citation>
    <scope>NUCLEOTIDE SEQUENCE [LARGE SCALE GENOMIC DNA]</scope>
    <source>
        <strain evidence="6 7">VP5</strain>
    </source>
</reference>
<keyword evidence="6" id="KW-0675">Receptor</keyword>
<evidence type="ECO:0000259" key="5">
    <source>
        <dbReference type="Pfam" id="PF07715"/>
    </source>
</evidence>
<evidence type="ECO:0000313" key="6">
    <source>
        <dbReference type="EMBL" id="KCZ95021.1"/>
    </source>
</evidence>
<dbReference type="InterPro" id="IPR012910">
    <property type="entry name" value="Plug_dom"/>
</dbReference>
<keyword evidence="7" id="KW-1185">Reference proteome</keyword>
<feature type="domain" description="TonB-dependent receptor plug" evidence="5">
    <location>
        <begin position="71"/>
        <end position="162"/>
    </location>
</feature>
<comment type="caution">
    <text evidence="6">The sequence shown here is derived from an EMBL/GenBank/DDBJ whole genome shotgun (WGS) entry which is preliminary data.</text>
</comment>
<dbReference type="Gene3D" id="2.170.130.10">
    <property type="entry name" value="TonB-dependent receptor, plug domain"/>
    <property type="match status" value="1"/>
</dbReference>
<evidence type="ECO:0000256" key="4">
    <source>
        <dbReference type="SAM" id="SignalP"/>
    </source>
</evidence>
<feature type="chain" id="PRO_5001572964" evidence="4">
    <location>
        <begin position="27"/>
        <end position="883"/>
    </location>
</feature>
<dbReference type="Proteomes" id="UP000025061">
    <property type="component" value="Unassembled WGS sequence"/>
</dbReference>
<keyword evidence="3" id="KW-0998">Cell outer membrane</keyword>
<name>A0A059FX32_9PROT</name>
<dbReference type="EMBL" id="ARYI01000005">
    <property type="protein sequence ID" value="KCZ95021.1"/>
    <property type="molecule type" value="Genomic_DNA"/>
</dbReference>
<dbReference type="PANTHER" id="PTHR40980">
    <property type="entry name" value="PLUG DOMAIN-CONTAINING PROTEIN"/>
    <property type="match status" value="1"/>
</dbReference>